<dbReference type="GO" id="GO:0016020">
    <property type="term" value="C:membrane"/>
    <property type="evidence" value="ECO:0007669"/>
    <property type="project" value="UniProtKB-SubCell"/>
</dbReference>
<sequence>MGKKFDELLTHLGTGRWNIFYMVTLSYSYLLPSYHALGGAFLAPIVSYTCLPPAHALTSDQIIIPTTATLNSTTKHGRKNLIVIGSALFTVLAIGSCWANNIHVLLLARFLLGMLQPSFTQSSYTLIMEVLEPTSRSQGGLVITMPWSLGLVTWGGFAYLMRDWRMLQLTASLTCLPFFLVFLFIDESPRWLAVQGRYEEALLVLQKAARWNKVSLPPTPHVLQCLKEERCSQVGQCVEGSSGGGIDWLEVTLVMLGKMAVNAAFTVIIYFTTELFPTEVRVRGLGTSLMVSRIATMLAPIIVEYLVLVYSRLPSVVFGTATLVTGLVTFNLPETLGVALSDTISHLEKEHQQRVDDELKKPEI</sequence>
<feature type="transmembrane region" description="Helical" evidence="5">
    <location>
        <begin position="81"/>
        <end position="101"/>
    </location>
</feature>
<comment type="caution">
    <text evidence="6">The sequence shown here is derived from an EMBL/GenBank/DDBJ whole genome shotgun (WGS) entry which is preliminary data.</text>
</comment>
<dbReference type="AlphaFoldDB" id="A0A8J5JPA5"/>
<evidence type="ECO:0000256" key="4">
    <source>
        <dbReference type="ARBA" id="ARBA00023136"/>
    </source>
</evidence>
<evidence type="ECO:0000256" key="5">
    <source>
        <dbReference type="SAM" id="Phobius"/>
    </source>
</evidence>
<feature type="transmembrane region" description="Helical" evidence="5">
    <location>
        <begin position="291"/>
        <end position="310"/>
    </location>
</feature>
<feature type="transmembrane region" description="Helical" evidence="5">
    <location>
        <begin position="139"/>
        <end position="160"/>
    </location>
</feature>
<evidence type="ECO:0000256" key="3">
    <source>
        <dbReference type="ARBA" id="ARBA00022989"/>
    </source>
</evidence>
<dbReference type="Pfam" id="PF00083">
    <property type="entry name" value="Sugar_tr"/>
    <property type="match status" value="1"/>
</dbReference>
<evidence type="ECO:0000256" key="1">
    <source>
        <dbReference type="ARBA" id="ARBA00004141"/>
    </source>
</evidence>
<protein>
    <submittedName>
        <fullName evidence="6">Solute carrier family 22 member 1-like 2</fullName>
    </submittedName>
</protein>
<dbReference type="InterPro" id="IPR005828">
    <property type="entry name" value="MFS_sugar_transport-like"/>
</dbReference>
<keyword evidence="2 5" id="KW-0812">Transmembrane</keyword>
<dbReference type="Gene3D" id="1.20.1250.20">
    <property type="entry name" value="MFS general substrate transporter like domains"/>
    <property type="match status" value="2"/>
</dbReference>
<organism evidence="6 7">
    <name type="scientific">Homarus americanus</name>
    <name type="common">American lobster</name>
    <dbReference type="NCBI Taxonomy" id="6706"/>
    <lineage>
        <taxon>Eukaryota</taxon>
        <taxon>Metazoa</taxon>
        <taxon>Ecdysozoa</taxon>
        <taxon>Arthropoda</taxon>
        <taxon>Crustacea</taxon>
        <taxon>Multicrustacea</taxon>
        <taxon>Malacostraca</taxon>
        <taxon>Eumalacostraca</taxon>
        <taxon>Eucarida</taxon>
        <taxon>Decapoda</taxon>
        <taxon>Pleocyemata</taxon>
        <taxon>Astacidea</taxon>
        <taxon>Nephropoidea</taxon>
        <taxon>Nephropidae</taxon>
        <taxon>Homarus</taxon>
    </lineage>
</organism>
<evidence type="ECO:0000256" key="2">
    <source>
        <dbReference type="ARBA" id="ARBA00022692"/>
    </source>
</evidence>
<dbReference type="GO" id="GO:0022857">
    <property type="term" value="F:transmembrane transporter activity"/>
    <property type="evidence" value="ECO:0007669"/>
    <property type="project" value="InterPro"/>
</dbReference>
<keyword evidence="3 5" id="KW-1133">Transmembrane helix</keyword>
<proteinExistence type="predicted"/>
<keyword evidence="7" id="KW-1185">Reference proteome</keyword>
<keyword evidence="4 5" id="KW-0472">Membrane</keyword>
<comment type="subcellular location">
    <subcellularLocation>
        <location evidence="1">Membrane</location>
        <topology evidence="1">Multi-pass membrane protein</topology>
    </subcellularLocation>
</comment>
<gene>
    <name evidence="6" type="primary">Slc22A1-L2</name>
    <name evidence="6" type="ORF">Hamer_G021240</name>
</gene>
<dbReference type="SUPFAM" id="SSF103473">
    <property type="entry name" value="MFS general substrate transporter"/>
    <property type="match status" value="2"/>
</dbReference>
<accession>A0A8J5JPA5</accession>
<dbReference type="Proteomes" id="UP000747542">
    <property type="component" value="Unassembled WGS sequence"/>
</dbReference>
<reference evidence="6" key="1">
    <citation type="journal article" date="2021" name="Sci. Adv.">
        <title>The American lobster genome reveals insights on longevity, neural, and immune adaptations.</title>
        <authorList>
            <person name="Polinski J.M."/>
            <person name="Zimin A.V."/>
            <person name="Clark K.F."/>
            <person name="Kohn A.B."/>
            <person name="Sadowski N."/>
            <person name="Timp W."/>
            <person name="Ptitsyn A."/>
            <person name="Khanna P."/>
            <person name="Romanova D.Y."/>
            <person name="Williams P."/>
            <person name="Greenwood S.J."/>
            <person name="Moroz L.L."/>
            <person name="Walt D.R."/>
            <person name="Bodnar A.G."/>
        </authorList>
    </citation>
    <scope>NUCLEOTIDE SEQUENCE</scope>
    <source>
        <strain evidence="6">GMGI-L3</strain>
    </source>
</reference>
<feature type="transmembrane region" description="Helical" evidence="5">
    <location>
        <begin position="251"/>
        <end position="271"/>
    </location>
</feature>
<name>A0A8J5JPA5_HOMAM</name>
<dbReference type="PANTHER" id="PTHR24064">
    <property type="entry name" value="SOLUTE CARRIER FAMILY 22 MEMBER"/>
    <property type="match status" value="1"/>
</dbReference>
<evidence type="ECO:0000313" key="6">
    <source>
        <dbReference type="EMBL" id="KAG7159295.1"/>
    </source>
</evidence>
<feature type="transmembrane region" description="Helical" evidence="5">
    <location>
        <begin position="166"/>
        <end position="185"/>
    </location>
</feature>
<dbReference type="InterPro" id="IPR036259">
    <property type="entry name" value="MFS_trans_sf"/>
</dbReference>
<evidence type="ECO:0000313" key="7">
    <source>
        <dbReference type="Proteomes" id="UP000747542"/>
    </source>
</evidence>
<dbReference type="EMBL" id="JAHLQT010033646">
    <property type="protein sequence ID" value="KAG7159295.1"/>
    <property type="molecule type" value="Genomic_DNA"/>
</dbReference>